<evidence type="ECO:0000256" key="4">
    <source>
        <dbReference type="ARBA" id="ARBA00022692"/>
    </source>
</evidence>
<dbReference type="AlphaFoldDB" id="D6WSU8"/>
<evidence type="ECO:0000256" key="2">
    <source>
        <dbReference type="ARBA" id="ARBA00008789"/>
    </source>
</evidence>
<dbReference type="GO" id="GO:1902742">
    <property type="term" value="P:apoptotic process involved in development"/>
    <property type="evidence" value="ECO:0000318"/>
    <property type="project" value="GO_Central"/>
</dbReference>
<dbReference type="KEGG" id="tca:655375"/>
<dbReference type="HOGENOM" id="CLU_028534_4_1_1"/>
<dbReference type="InterPro" id="IPR018629">
    <property type="entry name" value="XK-rel"/>
</dbReference>
<evidence type="ECO:0000256" key="3">
    <source>
        <dbReference type="ARBA" id="ARBA00022475"/>
    </source>
</evidence>
<keyword evidence="5 7" id="KW-1133">Transmembrane helix</keyword>
<feature type="transmembrane region" description="Helical" evidence="7">
    <location>
        <begin position="164"/>
        <end position="190"/>
    </location>
</feature>
<organism evidence="8 9">
    <name type="scientific">Tribolium castaneum</name>
    <name type="common">Red flour beetle</name>
    <dbReference type="NCBI Taxonomy" id="7070"/>
    <lineage>
        <taxon>Eukaryota</taxon>
        <taxon>Metazoa</taxon>
        <taxon>Ecdysozoa</taxon>
        <taxon>Arthropoda</taxon>
        <taxon>Hexapoda</taxon>
        <taxon>Insecta</taxon>
        <taxon>Pterygota</taxon>
        <taxon>Neoptera</taxon>
        <taxon>Endopterygota</taxon>
        <taxon>Coleoptera</taxon>
        <taxon>Polyphaga</taxon>
        <taxon>Cucujiformia</taxon>
        <taxon>Tenebrionidae</taxon>
        <taxon>Tenebrionidae incertae sedis</taxon>
        <taxon>Tribolium</taxon>
    </lineage>
</organism>
<name>D6WSU8_TRICA</name>
<dbReference type="OMA" id="WFAMTIT"/>
<dbReference type="PANTHER" id="PTHR16024:SF6">
    <property type="entry name" value="XK-RELATED PROTEIN"/>
    <property type="match status" value="1"/>
</dbReference>
<keyword evidence="9" id="KW-1185">Reference proteome</keyword>
<feature type="transmembrane region" description="Helical" evidence="7">
    <location>
        <begin position="76"/>
        <end position="102"/>
    </location>
</feature>
<keyword evidence="4 7" id="KW-0812">Transmembrane</keyword>
<dbReference type="FunCoup" id="D6WSU8">
    <property type="interactions" value="323"/>
</dbReference>
<dbReference type="InterPro" id="IPR050895">
    <property type="entry name" value="XK-related_scramblase"/>
</dbReference>
<comment type="subcellular location">
    <subcellularLocation>
        <location evidence="1">Cell membrane</location>
        <topology evidence="1">Multi-pass membrane protein</topology>
    </subcellularLocation>
    <subcellularLocation>
        <location evidence="7">Membrane</location>
        <topology evidence="7">Multi-pass membrane protein</topology>
    </subcellularLocation>
</comment>
<accession>D6WSU8</accession>
<feature type="transmembrane region" description="Helical" evidence="7">
    <location>
        <begin position="359"/>
        <end position="383"/>
    </location>
</feature>
<feature type="transmembrane region" description="Helical" evidence="7">
    <location>
        <begin position="42"/>
        <end position="69"/>
    </location>
</feature>
<dbReference type="eggNOG" id="KOG4790">
    <property type="taxonomic scope" value="Eukaryota"/>
</dbReference>
<evidence type="ECO:0000256" key="6">
    <source>
        <dbReference type="ARBA" id="ARBA00023136"/>
    </source>
</evidence>
<dbReference type="GO" id="GO:0043652">
    <property type="term" value="P:engulfment of apoptotic cell"/>
    <property type="evidence" value="ECO:0000318"/>
    <property type="project" value="GO_Central"/>
</dbReference>
<protein>
    <recommendedName>
        <fullName evidence="7">XK-related protein</fullName>
    </recommendedName>
</protein>
<feature type="transmembrane region" description="Helical" evidence="7">
    <location>
        <begin position="114"/>
        <end position="135"/>
    </location>
</feature>
<gene>
    <name evidence="8" type="primary">AUGUSTUS-3.0.2_09223</name>
    <name evidence="8" type="ORF">TcasGA2_TC009223</name>
</gene>
<evidence type="ECO:0000313" key="8">
    <source>
        <dbReference type="EMBL" id="EFA06348.2"/>
    </source>
</evidence>
<dbReference type="PANTHER" id="PTHR16024">
    <property type="entry name" value="XK-RELATED PROTEIN"/>
    <property type="match status" value="1"/>
</dbReference>
<comment type="similarity">
    <text evidence="2 7">Belongs to the XK family.</text>
</comment>
<dbReference type="GO" id="GO:0005886">
    <property type="term" value="C:plasma membrane"/>
    <property type="evidence" value="ECO:0000318"/>
    <property type="project" value="GO_Central"/>
</dbReference>
<feature type="transmembrane region" description="Helical" evidence="7">
    <location>
        <begin position="202"/>
        <end position="222"/>
    </location>
</feature>
<reference evidence="8 9" key="2">
    <citation type="journal article" date="2010" name="Nucleic Acids Res.">
        <title>BeetleBase in 2010: revisions to provide comprehensive genomic information for Tribolium castaneum.</title>
        <authorList>
            <person name="Kim H.S."/>
            <person name="Murphy T."/>
            <person name="Xia J."/>
            <person name="Caragea D."/>
            <person name="Park Y."/>
            <person name="Beeman R.W."/>
            <person name="Lorenzen M.D."/>
            <person name="Butcher S."/>
            <person name="Manak J.R."/>
            <person name="Brown S.J."/>
        </authorList>
    </citation>
    <scope>GENOME REANNOTATION</scope>
    <source>
        <strain evidence="8 9">Georgia GA2</strain>
    </source>
</reference>
<dbReference type="Proteomes" id="UP000007266">
    <property type="component" value="Linkage group 7"/>
</dbReference>
<dbReference type="OrthoDB" id="6136301at2759"/>
<keyword evidence="6 7" id="KW-0472">Membrane</keyword>
<reference evidence="8 9" key="1">
    <citation type="journal article" date="2008" name="Nature">
        <title>The genome of the model beetle and pest Tribolium castaneum.</title>
        <authorList>
            <consortium name="Tribolium Genome Sequencing Consortium"/>
            <person name="Richards S."/>
            <person name="Gibbs R.A."/>
            <person name="Weinstock G.M."/>
            <person name="Brown S.J."/>
            <person name="Denell R."/>
            <person name="Beeman R.W."/>
            <person name="Gibbs R."/>
            <person name="Beeman R.W."/>
            <person name="Brown S.J."/>
            <person name="Bucher G."/>
            <person name="Friedrich M."/>
            <person name="Grimmelikhuijzen C.J."/>
            <person name="Klingler M."/>
            <person name="Lorenzen M."/>
            <person name="Richards S."/>
            <person name="Roth S."/>
            <person name="Schroder R."/>
            <person name="Tautz D."/>
            <person name="Zdobnov E.M."/>
            <person name="Muzny D."/>
            <person name="Gibbs R.A."/>
            <person name="Weinstock G.M."/>
            <person name="Attaway T."/>
            <person name="Bell S."/>
            <person name="Buhay C.J."/>
            <person name="Chandrabose M.N."/>
            <person name="Chavez D."/>
            <person name="Clerk-Blankenburg K.P."/>
            <person name="Cree A."/>
            <person name="Dao M."/>
            <person name="Davis C."/>
            <person name="Chacko J."/>
            <person name="Dinh H."/>
            <person name="Dugan-Rocha S."/>
            <person name="Fowler G."/>
            <person name="Garner T.T."/>
            <person name="Garnes J."/>
            <person name="Gnirke A."/>
            <person name="Hawes A."/>
            <person name="Hernandez J."/>
            <person name="Hines S."/>
            <person name="Holder M."/>
            <person name="Hume J."/>
            <person name="Jhangiani S.N."/>
            <person name="Joshi V."/>
            <person name="Khan Z.M."/>
            <person name="Jackson L."/>
            <person name="Kovar C."/>
            <person name="Kowis A."/>
            <person name="Lee S."/>
            <person name="Lewis L.R."/>
            <person name="Margolis J."/>
            <person name="Morgan M."/>
            <person name="Nazareth L.V."/>
            <person name="Nguyen N."/>
            <person name="Okwuonu G."/>
            <person name="Parker D."/>
            <person name="Richards S."/>
            <person name="Ruiz S.J."/>
            <person name="Santibanez J."/>
            <person name="Savard J."/>
            <person name="Scherer S.E."/>
            <person name="Schneider B."/>
            <person name="Sodergren E."/>
            <person name="Tautz D."/>
            <person name="Vattahil S."/>
            <person name="Villasana D."/>
            <person name="White C.S."/>
            <person name="Wright R."/>
            <person name="Park Y."/>
            <person name="Beeman R.W."/>
            <person name="Lord J."/>
            <person name="Oppert B."/>
            <person name="Lorenzen M."/>
            <person name="Brown S."/>
            <person name="Wang L."/>
            <person name="Savard J."/>
            <person name="Tautz D."/>
            <person name="Richards S."/>
            <person name="Weinstock G."/>
            <person name="Gibbs R.A."/>
            <person name="Liu Y."/>
            <person name="Worley K."/>
            <person name="Weinstock G."/>
            <person name="Elsik C.G."/>
            <person name="Reese J.T."/>
            <person name="Elhaik E."/>
            <person name="Landan G."/>
            <person name="Graur D."/>
            <person name="Arensburger P."/>
            <person name="Atkinson P."/>
            <person name="Beeman R.W."/>
            <person name="Beidler J."/>
            <person name="Brown S.J."/>
            <person name="Demuth J.P."/>
            <person name="Drury D.W."/>
            <person name="Du Y.Z."/>
            <person name="Fujiwara H."/>
            <person name="Lorenzen M."/>
            <person name="Maselli V."/>
            <person name="Osanai M."/>
            <person name="Park Y."/>
            <person name="Robertson H.M."/>
            <person name="Tu Z."/>
            <person name="Wang J.J."/>
            <person name="Wang S."/>
            <person name="Richards S."/>
            <person name="Song H."/>
            <person name="Zhang L."/>
            <person name="Sodergren E."/>
            <person name="Werner D."/>
            <person name="Stanke M."/>
            <person name="Morgenstern B."/>
            <person name="Solovyev V."/>
            <person name="Kosarev P."/>
            <person name="Brown G."/>
            <person name="Chen H.C."/>
            <person name="Ermolaeva O."/>
            <person name="Hlavina W."/>
            <person name="Kapustin Y."/>
            <person name="Kiryutin B."/>
            <person name="Kitts P."/>
            <person name="Maglott D."/>
            <person name="Pruitt K."/>
            <person name="Sapojnikov V."/>
            <person name="Souvorov A."/>
            <person name="Mackey A.J."/>
            <person name="Waterhouse R.M."/>
            <person name="Wyder S."/>
            <person name="Zdobnov E.M."/>
            <person name="Zdobnov E.M."/>
            <person name="Wyder S."/>
            <person name="Kriventseva E.V."/>
            <person name="Kadowaki T."/>
            <person name="Bork P."/>
            <person name="Aranda M."/>
            <person name="Bao R."/>
            <person name="Beermann A."/>
            <person name="Berns N."/>
            <person name="Bolognesi R."/>
            <person name="Bonneton F."/>
            <person name="Bopp D."/>
            <person name="Brown S.J."/>
            <person name="Bucher G."/>
            <person name="Butts T."/>
            <person name="Chaumot A."/>
            <person name="Denell R.E."/>
            <person name="Ferrier D.E."/>
            <person name="Friedrich M."/>
            <person name="Gordon C.M."/>
            <person name="Jindra M."/>
            <person name="Klingler M."/>
            <person name="Lan Q."/>
            <person name="Lattorff H.M."/>
            <person name="Laudet V."/>
            <person name="von Levetsow C."/>
            <person name="Liu Z."/>
            <person name="Lutz R."/>
            <person name="Lynch J.A."/>
            <person name="da Fonseca R.N."/>
            <person name="Posnien N."/>
            <person name="Reuter R."/>
            <person name="Roth S."/>
            <person name="Savard J."/>
            <person name="Schinko J.B."/>
            <person name="Schmitt C."/>
            <person name="Schoppmeier M."/>
            <person name="Schroder R."/>
            <person name="Shippy T.D."/>
            <person name="Simonnet F."/>
            <person name="Marques-Souza H."/>
            <person name="Tautz D."/>
            <person name="Tomoyasu Y."/>
            <person name="Trauner J."/>
            <person name="Van der Zee M."/>
            <person name="Vervoort M."/>
            <person name="Wittkopp N."/>
            <person name="Wimmer E.A."/>
            <person name="Yang X."/>
            <person name="Jones A.K."/>
            <person name="Sattelle D.B."/>
            <person name="Ebert P.R."/>
            <person name="Nelson D."/>
            <person name="Scott J.G."/>
            <person name="Beeman R.W."/>
            <person name="Muthukrishnan S."/>
            <person name="Kramer K.J."/>
            <person name="Arakane Y."/>
            <person name="Beeman R.W."/>
            <person name="Zhu Q."/>
            <person name="Hogenkamp D."/>
            <person name="Dixit R."/>
            <person name="Oppert B."/>
            <person name="Jiang H."/>
            <person name="Zou Z."/>
            <person name="Marshall J."/>
            <person name="Elpidina E."/>
            <person name="Vinokurov K."/>
            <person name="Oppert C."/>
            <person name="Zou Z."/>
            <person name="Evans J."/>
            <person name="Lu Z."/>
            <person name="Zhao P."/>
            <person name="Sumathipala N."/>
            <person name="Altincicek B."/>
            <person name="Vilcinskas A."/>
            <person name="Williams M."/>
            <person name="Hultmark D."/>
            <person name="Hetru C."/>
            <person name="Jiang H."/>
            <person name="Grimmelikhuijzen C.J."/>
            <person name="Hauser F."/>
            <person name="Cazzamali G."/>
            <person name="Williamson M."/>
            <person name="Park Y."/>
            <person name="Li B."/>
            <person name="Tanaka Y."/>
            <person name="Predel R."/>
            <person name="Neupert S."/>
            <person name="Schachtner J."/>
            <person name="Verleyen P."/>
            <person name="Raible F."/>
            <person name="Bork P."/>
            <person name="Friedrich M."/>
            <person name="Walden K.K."/>
            <person name="Robertson H.M."/>
            <person name="Angeli S."/>
            <person name="Foret S."/>
            <person name="Bucher G."/>
            <person name="Schuetz S."/>
            <person name="Maleszka R."/>
            <person name="Wimmer E.A."/>
            <person name="Beeman R.W."/>
            <person name="Lorenzen M."/>
            <person name="Tomoyasu Y."/>
            <person name="Miller S.C."/>
            <person name="Grossmann D."/>
            <person name="Bucher G."/>
        </authorList>
    </citation>
    <scope>NUCLEOTIDE SEQUENCE [LARGE SCALE GENOMIC DNA]</scope>
    <source>
        <strain evidence="8 9">Georgia GA2</strain>
    </source>
</reference>
<dbReference type="GO" id="GO:0070782">
    <property type="term" value="P:phosphatidylserine exposure on apoptotic cell surface"/>
    <property type="evidence" value="ECO:0000318"/>
    <property type="project" value="GO_Central"/>
</dbReference>
<feature type="transmembrane region" description="Helical" evidence="7">
    <location>
        <begin position="270"/>
        <end position="289"/>
    </location>
</feature>
<sequence length="422" mass="47950">MAEEYPVVVHFSRDPSLANIEHMKPQLESPDKFTETGHNFDVFYVICIALSIITYVLDLVLACVLLYYYSIYGYGLYFALTLTFVLVPALFVTTVSLRWYIIDHDDPSVGKTRLVHWVVRIIFLLLQLSPLLRYIDTLIYGIQSKIVGSSFLYRRMLDEDTNSALLRLYHCFLHAAPQAIIQLMILLIHVTHPDKVPLKIDVIVIQSWTVVAALMSIAWSLTSYHRSVRYARDDKEKIKWGGTLVAFCWHLMSALSRVLALSLLASIFPAWMGCVCALHWIVMSIWLTLSQHHPSACSSRCEEVFLSISLGLAYVLAFISPRDGPTRYIYLAYYLVCFMENTAALVVWCVTNNSSDNPLLYYGAAGAQIVAFLLGIAFLLVYYKYCHPSKAYRTKIPDVSDSGMLDIDKPGFSKSYDVRSHS</sequence>
<evidence type="ECO:0000313" key="9">
    <source>
        <dbReference type="Proteomes" id="UP000007266"/>
    </source>
</evidence>
<dbReference type="InParanoid" id="D6WSU8"/>
<evidence type="ECO:0000256" key="5">
    <source>
        <dbReference type="ARBA" id="ARBA00022989"/>
    </source>
</evidence>
<dbReference type="EMBL" id="KQ971352">
    <property type="protein sequence ID" value="EFA06348.2"/>
    <property type="molecule type" value="Genomic_DNA"/>
</dbReference>
<dbReference type="Pfam" id="PF09815">
    <property type="entry name" value="XK-related"/>
    <property type="match status" value="1"/>
</dbReference>
<proteinExistence type="inferred from homology"/>
<evidence type="ECO:0000256" key="1">
    <source>
        <dbReference type="ARBA" id="ARBA00004651"/>
    </source>
</evidence>
<evidence type="ECO:0000256" key="7">
    <source>
        <dbReference type="RuleBase" id="RU910716"/>
    </source>
</evidence>
<keyword evidence="3" id="KW-1003">Cell membrane</keyword>
<feature type="transmembrane region" description="Helical" evidence="7">
    <location>
        <begin position="331"/>
        <end position="350"/>
    </location>
</feature>
<feature type="transmembrane region" description="Helical" evidence="7">
    <location>
        <begin position="301"/>
        <end position="319"/>
    </location>
</feature>